<reference evidence="1 2" key="1">
    <citation type="submission" date="2015-09" db="EMBL/GenBank/DDBJ databases">
        <authorList>
            <person name="Jackson K.R."/>
            <person name="Lunt B.L."/>
            <person name="Fisher J.N.B."/>
            <person name="Gardner A.V."/>
            <person name="Bailey M.E."/>
            <person name="Deus L.M."/>
            <person name="Earl A.S."/>
            <person name="Gibby P.D."/>
            <person name="Hartmann K.A."/>
            <person name="Liu J.E."/>
            <person name="Manci A.M."/>
            <person name="Nielsen D.A."/>
            <person name="Solomon M.B."/>
            <person name="Breakwell D.P."/>
            <person name="Burnett S.H."/>
            <person name="Grose J.H."/>
        </authorList>
    </citation>
    <scope>NUCLEOTIDE SEQUENCE [LARGE SCALE GENOMIC DNA]</scope>
    <source>
        <strain evidence="1 2">CECT 7799</strain>
    </source>
</reference>
<sequence length="126" mass="14128">MRDFTRAGQWHCRYQSPTLIHIKQPDNPFPSSLAGKIVRRDIFDDSFARDLKTLIERFGGQIRDRTHVYWHGDEHHVRGGYECTFREPGAEPIAAALAELDLLYDLVSAALIAAGATSIAANMMDG</sequence>
<gene>
    <name evidence="1" type="ORF">JSE7799_02638</name>
</gene>
<dbReference type="Proteomes" id="UP000049455">
    <property type="component" value="Unassembled WGS sequence"/>
</dbReference>
<proteinExistence type="predicted"/>
<dbReference type="RefSeq" id="WP_055664039.1">
    <property type="nucleotide sequence ID" value="NZ_CYPR01000173.1"/>
</dbReference>
<evidence type="ECO:0000313" key="2">
    <source>
        <dbReference type="Proteomes" id="UP000049455"/>
    </source>
</evidence>
<organism evidence="1 2">
    <name type="scientific">Jannaschia seosinensis</name>
    <dbReference type="NCBI Taxonomy" id="313367"/>
    <lineage>
        <taxon>Bacteria</taxon>
        <taxon>Pseudomonadati</taxon>
        <taxon>Pseudomonadota</taxon>
        <taxon>Alphaproteobacteria</taxon>
        <taxon>Rhodobacterales</taxon>
        <taxon>Roseobacteraceae</taxon>
        <taxon>Jannaschia</taxon>
    </lineage>
</organism>
<name>A0A0M7BAZ9_9RHOB</name>
<evidence type="ECO:0000313" key="1">
    <source>
        <dbReference type="EMBL" id="CUH39910.1"/>
    </source>
</evidence>
<protein>
    <submittedName>
        <fullName evidence="1">Uncharacterized protein</fullName>
    </submittedName>
</protein>
<accession>A0A0M7BAZ9</accession>
<dbReference type="AlphaFoldDB" id="A0A0M7BAZ9"/>
<dbReference type="EMBL" id="CYPR01000173">
    <property type="protein sequence ID" value="CUH39910.1"/>
    <property type="molecule type" value="Genomic_DNA"/>
</dbReference>
<keyword evidence="2" id="KW-1185">Reference proteome</keyword>